<proteinExistence type="predicted"/>
<name>A0A8S1KUR3_9CILI</name>
<dbReference type="AlphaFoldDB" id="A0A8S1KUR3"/>
<dbReference type="Proteomes" id="UP000692954">
    <property type="component" value="Unassembled WGS sequence"/>
</dbReference>
<dbReference type="OrthoDB" id="305316at2759"/>
<organism evidence="1 2">
    <name type="scientific">Paramecium sonneborni</name>
    <dbReference type="NCBI Taxonomy" id="65129"/>
    <lineage>
        <taxon>Eukaryota</taxon>
        <taxon>Sar</taxon>
        <taxon>Alveolata</taxon>
        <taxon>Ciliophora</taxon>
        <taxon>Intramacronucleata</taxon>
        <taxon>Oligohymenophorea</taxon>
        <taxon>Peniculida</taxon>
        <taxon>Parameciidae</taxon>
        <taxon>Paramecium</taxon>
    </lineage>
</organism>
<accession>A0A8S1KUR3</accession>
<sequence length="138" mass="16293">MKHRSRSLTHRLKQSQINSHQIINQQHITNINNNIEISLSQQGMQLQIMNQKRKNFNKVLNFILQQKNNNSNTHNFGTNTNIANSQNDSQNQISERYKINYYKKIKQFDFESQIPEGPLLSFRQFAKIQGLKIPQILE</sequence>
<gene>
    <name evidence="1" type="ORF">PSON_ATCC_30995.1.T0110321</name>
</gene>
<comment type="caution">
    <text evidence="1">The sequence shown here is derived from an EMBL/GenBank/DDBJ whole genome shotgun (WGS) entry which is preliminary data.</text>
</comment>
<evidence type="ECO:0000313" key="2">
    <source>
        <dbReference type="Proteomes" id="UP000692954"/>
    </source>
</evidence>
<evidence type="ECO:0000313" key="1">
    <source>
        <dbReference type="EMBL" id="CAD8057645.1"/>
    </source>
</evidence>
<keyword evidence="2" id="KW-1185">Reference proteome</keyword>
<protein>
    <submittedName>
        <fullName evidence="1">Uncharacterized protein</fullName>
    </submittedName>
</protein>
<reference evidence="1" key="1">
    <citation type="submission" date="2021-01" db="EMBL/GenBank/DDBJ databases">
        <authorList>
            <consortium name="Genoscope - CEA"/>
            <person name="William W."/>
        </authorList>
    </citation>
    <scope>NUCLEOTIDE SEQUENCE</scope>
</reference>
<dbReference type="EMBL" id="CAJJDN010000011">
    <property type="protein sequence ID" value="CAD8057645.1"/>
    <property type="molecule type" value="Genomic_DNA"/>
</dbReference>